<dbReference type="AlphaFoldDB" id="A0A1L9TSY0"/>
<reference evidence="3" key="1">
    <citation type="journal article" date="2017" name="Genome Biol.">
        <title>Comparative genomics reveals high biological diversity and specific adaptations in the industrially and medically important fungal genus Aspergillus.</title>
        <authorList>
            <person name="de Vries R.P."/>
            <person name="Riley R."/>
            <person name="Wiebenga A."/>
            <person name="Aguilar-Osorio G."/>
            <person name="Amillis S."/>
            <person name="Uchima C.A."/>
            <person name="Anderluh G."/>
            <person name="Asadollahi M."/>
            <person name="Askin M."/>
            <person name="Barry K."/>
            <person name="Battaglia E."/>
            <person name="Bayram O."/>
            <person name="Benocci T."/>
            <person name="Braus-Stromeyer S.A."/>
            <person name="Caldana C."/>
            <person name="Canovas D."/>
            <person name="Cerqueira G.C."/>
            <person name="Chen F."/>
            <person name="Chen W."/>
            <person name="Choi C."/>
            <person name="Clum A."/>
            <person name="Dos Santos R.A."/>
            <person name="Damasio A.R."/>
            <person name="Diallinas G."/>
            <person name="Emri T."/>
            <person name="Fekete E."/>
            <person name="Flipphi M."/>
            <person name="Freyberg S."/>
            <person name="Gallo A."/>
            <person name="Gournas C."/>
            <person name="Habgood R."/>
            <person name="Hainaut M."/>
            <person name="Harispe M.L."/>
            <person name="Henrissat B."/>
            <person name="Hilden K.S."/>
            <person name="Hope R."/>
            <person name="Hossain A."/>
            <person name="Karabika E."/>
            <person name="Karaffa L."/>
            <person name="Karanyi Z."/>
            <person name="Krasevec N."/>
            <person name="Kuo A."/>
            <person name="Kusch H."/>
            <person name="LaButti K."/>
            <person name="Lagendijk E.L."/>
            <person name="Lapidus A."/>
            <person name="Levasseur A."/>
            <person name="Lindquist E."/>
            <person name="Lipzen A."/>
            <person name="Logrieco A.F."/>
            <person name="MacCabe A."/>
            <person name="Maekelae M.R."/>
            <person name="Malavazi I."/>
            <person name="Melin P."/>
            <person name="Meyer V."/>
            <person name="Mielnichuk N."/>
            <person name="Miskei M."/>
            <person name="Molnar A.P."/>
            <person name="Mule G."/>
            <person name="Ngan C.Y."/>
            <person name="Orejas M."/>
            <person name="Orosz E."/>
            <person name="Ouedraogo J.P."/>
            <person name="Overkamp K.M."/>
            <person name="Park H.-S."/>
            <person name="Perrone G."/>
            <person name="Piumi F."/>
            <person name="Punt P.J."/>
            <person name="Ram A.F."/>
            <person name="Ramon A."/>
            <person name="Rauscher S."/>
            <person name="Record E."/>
            <person name="Riano-Pachon D.M."/>
            <person name="Robert V."/>
            <person name="Roehrig J."/>
            <person name="Ruller R."/>
            <person name="Salamov A."/>
            <person name="Salih N.S."/>
            <person name="Samson R.A."/>
            <person name="Sandor E."/>
            <person name="Sanguinetti M."/>
            <person name="Schuetze T."/>
            <person name="Sepcic K."/>
            <person name="Shelest E."/>
            <person name="Sherlock G."/>
            <person name="Sophianopoulou V."/>
            <person name="Squina F.M."/>
            <person name="Sun H."/>
            <person name="Susca A."/>
            <person name="Todd R.B."/>
            <person name="Tsang A."/>
            <person name="Unkles S.E."/>
            <person name="van de Wiele N."/>
            <person name="van Rossen-Uffink D."/>
            <person name="Oliveira J.V."/>
            <person name="Vesth T.C."/>
            <person name="Visser J."/>
            <person name="Yu J.-H."/>
            <person name="Zhou M."/>
            <person name="Andersen M.R."/>
            <person name="Archer D.B."/>
            <person name="Baker S.E."/>
            <person name="Benoit I."/>
            <person name="Brakhage A.A."/>
            <person name="Braus G.H."/>
            <person name="Fischer R."/>
            <person name="Frisvad J.C."/>
            <person name="Goldman G.H."/>
            <person name="Houbraken J."/>
            <person name="Oakley B."/>
            <person name="Pocsi I."/>
            <person name="Scazzocchio C."/>
            <person name="Seiboth B."/>
            <person name="vanKuyk P.A."/>
            <person name="Wortman J."/>
            <person name="Dyer P.S."/>
            <person name="Grigoriev I.V."/>
        </authorList>
    </citation>
    <scope>NUCLEOTIDE SEQUENCE [LARGE SCALE GENOMIC DNA]</scope>
    <source>
        <strain evidence="3">CBS 593.65</strain>
    </source>
</reference>
<accession>A0A1L9TSY0</accession>
<name>A0A1L9TSY0_9EURO</name>
<evidence type="ECO:0000313" key="2">
    <source>
        <dbReference type="EMBL" id="OJJ62511.1"/>
    </source>
</evidence>
<dbReference type="EMBL" id="KV878583">
    <property type="protein sequence ID" value="OJJ62511.1"/>
    <property type="molecule type" value="Genomic_DNA"/>
</dbReference>
<evidence type="ECO:0000256" key="1">
    <source>
        <dbReference type="SAM" id="MobiDB-lite"/>
    </source>
</evidence>
<sequence>MGRLFPANSGLMRDGGQEGSRQKSSELLDFNTIQLRPRSPALNYDCQKARYYGNKFNDDGGRLGPDCISLGRVGPFCTGETTKYSSGGDCTKIPCTMYIYSSPVPVASIYNHRGIKQVRNAKQYSTMVAR</sequence>
<feature type="region of interest" description="Disordered" evidence="1">
    <location>
        <begin position="1"/>
        <end position="26"/>
    </location>
</feature>
<dbReference type="GeneID" id="63760555"/>
<proteinExistence type="predicted"/>
<dbReference type="Proteomes" id="UP000184356">
    <property type="component" value="Unassembled WGS sequence"/>
</dbReference>
<dbReference type="VEuPathDB" id="FungiDB:ASPSYDRAFT_28147"/>
<keyword evidence="3" id="KW-1185">Reference proteome</keyword>
<organism evidence="2 3">
    <name type="scientific">Aspergillus sydowii CBS 593.65</name>
    <dbReference type="NCBI Taxonomy" id="1036612"/>
    <lineage>
        <taxon>Eukaryota</taxon>
        <taxon>Fungi</taxon>
        <taxon>Dikarya</taxon>
        <taxon>Ascomycota</taxon>
        <taxon>Pezizomycotina</taxon>
        <taxon>Eurotiomycetes</taxon>
        <taxon>Eurotiomycetidae</taxon>
        <taxon>Eurotiales</taxon>
        <taxon>Aspergillaceae</taxon>
        <taxon>Aspergillus</taxon>
        <taxon>Aspergillus subgen. Nidulantes</taxon>
    </lineage>
</organism>
<evidence type="ECO:0000313" key="3">
    <source>
        <dbReference type="Proteomes" id="UP000184356"/>
    </source>
</evidence>
<protein>
    <submittedName>
        <fullName evidence="2">Uncharacterized protein</fullName>
    </submittedName>
</protein>
<gene>
    <name evidence="2" type="ORF">ASPSYDRAFT_28147</name>
</gene>
<dbReference type="RefSeq" id="XP_040706317.1">
    <property type="nucleotide sequence ID" value="XM_040844482.1"/>
</dbReference>